<sequence>MGTVIIIWVAIIIAIRMAGKSMDKKMADDIRKAKGEESVSRPARASTAGGRNTAGRGMSSSASRSYAGENFSGAGKNSRSRSVWGRSGAQTSWHNTVETSDSEISFRNMRPGTDELEALIRHNARHERELEARLRRNE</sequence>
<feature type="compositionally biased region" description="Polar residues" evidence="1">
    <location>
        <begin position="88"/>
        <end position="105"/>
    </location>
</feature>
<gene>
    <name evidence="2" type="ORF">LKD81_12575</name>
</gene>
<keyword evidence="3" id="KW-1185">Reference proteome</keyword>
<reference evidence="2" key="1">
    <citation type="submission" date="2021-10" db="EMBL/GenBank/DDBJ databases">
        <title>Anaerobic single-cell dispensing facilitates the cultivation of human gut bacteria.</title>
        <authorList>
            <person name="Afrizal A."/>
        </authorList>
    </citation>
    <scope>NUCLEOTIDE SEQUENCE</scope>
    <source>
        <strain evidence="2">CLA-AA-H215</strain>
    </source>
</reference>
<feature type="compositionally biased region" description="Low complexity" evidence="1">
    <location>
        <begin position="54"/>
        <end position="68"/>
    </location>
</feature>
<dbReference type="RefSeq" id="WP_308454305.1">
    <property type="nucleotide sequence ID" value="NZ_JAJEQR010000040.1"/>
</dbReference>
<dbReference type="EMBL" id="JAJEQR010000040">
    <property type="protein sequence ID" value="MCC2231820.1"/>
    <property type="molecule type" value="Genomic_DNA"/>
</dbReference>
<name>A0AAE3JFV1_9FIRM</name>
<organism evidence="2 3">
    <name type="scientific">Hominifimenecus microfluidus</name>
    <dbReference type="NCBI Taxonomy" id="2885348"/>
    <lineage>
        <taxon>Bacteria</taxon>
        <taxon>Bacillati</taxon>
        <taxon>Bacillota</taxon>
        <taxon>Clostridia</taxon>
        <taxon>Lachnospirales</taxon>
        <taxon>Lachnospiraceae</taxon>
        <taxon>Hominifimenecus</taxon>
    </lineage>
</organism>
<evidence type="ECO:0000313" key="3">
    <source>
        <dbReference type="Proteomes" id="UP001198182"/>
    </source>
</evidence>
<feature type="compositionally biased region" description="Basic and acidic residues" evidence="1">
    <location>
        <begin position="29"/>
        <end position="39"/>
    </location>
</feature>
<dbReference type="AlphaFoldDB" id="A0AAE3JFV1"/>
<comment type="caution">
    <text evidence="2">The sequence shown here is derived from an EMBL/GenBank/DDBJ whole genome shotgun (WGS) entry which is preliminary data.</text>
</comment>
<accession>A0AAE3JFV1</accession>
<evidence type="ECO:0000256" key="1">
    <source>
        <dbReference type="SAM" id="MobiDB-lite"/>
    </source>
</evidence>
<feature type="region of interest" description="Disordered" evidence="1">
    <location>
        <begin position="29"/>
        <end position="110"/>
    </location>
</feature>
<protein>
    <submittedName>
        <fullName evidence="2">Uncharacterized protein</fullName>
    </submittedName>
</protein>
<proteinExistence type="predicted"/>
<evidence type="ECO:0000313" key="2">
    <source>
        <dbReference type="EMBL" id="MCC2231820.1"/>
    </source>
</evidence>
<dbReference type="Proteomes" id="UP001198182">
    <property type="component" value="Unassembled WGS sequence"/>
</dbReference>